<feature type="signal peptide" evidence="9">
    <location>
        <begin position="1"/>
        <end position="18"/>
    </location>
</feature>
<evidence type="ECO:0000313" key="11">
    <source>
        <dbReference type="Proteomes" id="UP001152759"/>
    </source>
</evidence>
<dbReference type="PANTHER" id="PTHR42643">
    <property type="entry name" value="IONOTROPIC RECEPTOR 20A-RELATED"/>
    <property type="match status" value="1"/>
</dbReference>
<keyword evidence="6" id="KW-0675">Receptor</keyword>
<feature type="chain" id="PRO_5040280684" description="Ionotropic receptor" evidence="9">
    <location>
        <begin position="19"/>
        <end position="765"/>
    </location>
</feature>
<keyword evidence="3 8" id="KW-0812">Transmembrane</keyword>
<dbReference type="AlphaFoldDB" id="A0A9P0ADB7"/>
<feature type="transmembrane region" description="Helical" evidence="8">
    <location>
        <begin position="502"/>
        <end position="521"/>
    </location>
</feature>
<comment type="subcellular location">
    <subcellularLocation>
        <location evidence="1">Cell membrane</location>
        <topology evidence="1">Multi-pass membrane protein</topology>
    </subcellularLocation>
</comment>
<evidence type="ECO:0000256" key="4">
    <source>
        <dbReference type="ARBA" id="ARBA00022989"/>
    </source>
</evidence>
<evidence type="ECO:0000313" key="10">
    <source>
        <dbReference type="EMBL" id="CAH0390270.1"/>
    </source>
</evidence>
<protein>
    <recommendedName>
        <fullName evidence="12">Ionotropic receptor</fullName>
    </recommendedName>
</protein>
<dbReference type="InterPro" id="IPR052192">
    <property type="entry name" value="Insect_Ionotropic_Sensory_Rcpt"/>
</dbReference>
<evidence type="ECO:0000256" key="7">
    <source>
        <dbReference type="ARBA" id="ARBA00023180"/>
    </source>
</evidence>
<keyword evidence="2" id="KW-1003">Cell membrane</keyword>
<dbReference type="EMBL" id="OU963866">
    <property type="protein sequence ID" value="CAH0390270.1"/>
    <property type="molecule type" value="Genomic_DNA"/>
</dbReference>
<evidence type="ECO:0000256" key="8">
    <source>
        <dbReference type="SAM" id="Phobius"/>
    </source>
</evidence>
<evidence type="ECO:0000256" key="3">
    <source>
        <dbReference type="ARBA" id="ARBA00022692"/>
    </source>
</evidence>
<keyword evidence="5 8" id="KW-0472">Membrane</keyword>
<sequence length="765" mass="87494">MCVFFYIILPLFPKLVSGEFSASVSERPLFDRREPMESVALNVCKEIVGISAQSLFYTVQLKSGPFNKHFIRQLHEASIQTILISHQSKLNEVVTNGHIKNMIFILEDIDELLSLIFDTIANVNPSGSNQVRKTRLENDEKQLAEALPLYCVMLNDCLMRSRERSCDNQVNITTEELKDGSFLSDHVFNTTRGFSGNKVWNAKNYLVFMLKSTEQNYVDRRLETQLPHHEWAKETVNTPSRVDVTDGLMFCFKLFWRFFKSQRAVICHPEGCEKYDPFLENLISNRGEAKETFFDFSWSNMHGKSIRVGGGIATVLSNGSRNLGYPYLYKLILEVNFLNHVIDIFIDSVNSTLDVDFIDSSEYNKISCYSSDDVLKLDVDIKNVETGINSDGVDYSQLDISVSIDTGAVCLVVPHSGFMSQGLVIFKCFSPWAWVFILITAVLFISSQLIFQYIQCKVFHRFYSEAELDHYKSTSSILTIYGYFICGRPPSLLLGHLFTGKVLFFIFSFSALIISTVYLSGVTTLLSERVPGTEIDSLQMLEESEIFIQTDSALFNVETIRNAFDRQNLSEALKAKVVNTLDFYTGMVLDEVTDVADLIPNYFEAYTNRSLTIKNASDSRLEKVEDNIRSIATTDAFVVHVPTFSTLRESVFMQHMLMKEEFEYHLVEECLMTYPFLISFEKNSFLFDKLNHLIARYLESGLARRFLEKNQVLKNVRFEISRLTTDGGMPRPYNLNDLQSAFISLFFGLFLSILAFIGELSIDYF</sequence>
<feature type="transmembrane region" description="Helical" evidence="8">
    <location>
        <begin position="432"/>
        <end position="454"/>
    </location>
</feature>
<keyword evidence="4 8" id="KW-1133">Transmembrane helix</keyword>
<organism evidence="10 11">
    <name type="scientific">Bemisia tabaci</name>
    <name type="common">Sweetpotato whitefly</name>
    <name type="synonym">Aleurodes tabaci</name>
    <dbReference type="NCBI Taxonomy" id="7038"/>
    <lineage>
        <taxon>Eukaryota</taxon>
        <taxon>Metazoa</taxon>
        <taxon>Ecdysozoa</taxon>
        <taxon>Arthropoda</taxon>
        <taxon>Hexapoda</taxon>
        <taxon>Insecta</taxon>
        <taxon>Pterygota</taxon>
        <taxon>Neoptera</taxon>
        <taxon>Paraneoptera</taxon>
        <taxon>Hemiptera</taxon>
        <taxon>Sternorrhyncha</taxon>
        <taxon>Aleyrodoidea</taxon>
        <taxon>Aleyrodidae</taxon>
        <taxon>Aleyrodinae</taxon>
        <taxon>Bemisia</taxon>
    </lineage>
</organism>
<dbReference type="PANTHER" id="PTHR42643:SF38">
    <property type="entry name" value="IONOTROPIC RECEPTOR 100A"/>
    <property type="match status" value="1"/>
</dbReference>
<evidence type="ECO:0000256" key="9">
    <source>
        <dbReference type="SAM" id="SignalP"/>
    </source>
</evidence>
<name>A0A9P0ADB7_BEMTA</name>
<reference evidence="10" key="1">
    <citation type="submission" date="2021-12" db="EMBL/GenBank/DDBJ databases">
        <authorList>
            <person name="King R."/>
        </authorList>
    </citation>
    <scope>NUCLEOTIDE SEQUENCE</scope>
</reference>
<evidence type="ECO:0000256" key="5">
    <source>
        <dbReference type="ARBA" id="ARBA00023136"/>
    </source>
</evidence>
<feature type="transmembrane region" description="Helical" evidence="8">
    <location>
        <begin position="741"/>
        <end position="762"/>
    </location>
</feature>
<gene>
    <name evidence="10" type="ORF">BEMITA_LOCUS9012</name>
</gene>
<evidence type="ECO:0000256" key="2">
    <source>
        <dbReference type="ARBA" id="ARBA00022475"/>
    </source>
</evidence>
<accession>A0A9P0ADB7</accession>
<dbReference type="GO" id="GO:0005886">
    <property type="term" value="C:plasma membrane"/>
    <property type="evidence" value="ECO:0007669"/>
    <property type="project" value="UniProtKB-SubCell"/>
</dbReference>
<keyword evidence="9" id="KW-0732">Signal</keyword>
<keyword evidence="7" id="KW-0325">Glycoprotein</keyword>
<dbReference type="Proteomes" id="UP001152759">
    <property type="component" value="Chromosome 5"/>
</dbReference>
<evidence type="ECO:0000256" key="1">
    <source>
        <dbReference type="ARBA" id="ARBA00004651"/>
    </source>
</evidence>
<keyword evidence="11" id="KW-1185">Reference proteome</keyword>
<evidence type="ECO:0008006" key="12">
    <source>
        <dbReference type="Google" id="ProtNLM"/>
    </source>
</evidence>
<evidence type="ECO:0000256" key="6">
    <source>
        <dbReference type="ARBA" id="ARBA00023170"/>
    </source>
</evidence>
<proteinExistence type="predicted"/>